<dbReference type="OrthoDB" id="1884322at2"/>
<keyword evidence="1" id="KW-0732">Signal</keyword>
<dbReference type="InterPro" id="IPR045155">
    <property type="entry name" value="Beta-lactam_cat"/>
</dbReference>
<dbReference type="AlphaFoldDB" id="A0A4U3L903"/>
<evidence type="ECO:0000256" key="1">
    <source>
        <dbReference type="SAM" id="SignalP"/>
    </source>
</evidence>
<comment type="caution">
    <text evidence="3">The sequence shown here is derived from an EMBL/GenBank/DDBJ whole genome shotgun (WGS) entry which is preliminary data.</text>
</comment>
<feature type="domain" description="Beta-lactamase class A catalytic" evidence="2">
    <location>
        <begin position="69"/>
        <end position="357"/>
    </location>
</feature>
<name>A0A4U3L903_9BACT</name>
<reference evidence="3 4" key="1">
    <citation type="submission" date="2019-05" db="EMBL/GenBank/DDBJ databases">
        <title>Panacibacter sp. strain 17mud1-8 Genome sequencing and assembly.</title>
        <authorList>
            <person name="Chhetri G."/>
        </authorList>
    </citation>
    <scope>NUCLEOTIDE SEQUENCE [LARGE SCALE GENOMIC DNA]</scope>
    <source>
        <strain evidence="3 4">17mud1-8</strain>
    </source>
</reference>
<sequence>MRLLICFSLCICCSLLHAQPQTDTLLQNILQHNKDSLFQQVITHPNTYRLQVIYTQINRDKSNTPHFTNYYFNVDTNLYFYPASTVKLPLAALSLEKLNELHKKGINKYTSMQFDSAYSRQVIEYNDSTSQSGLPSIAQFIRKAFLISDNDAYNRMYQFVGQQAINRKLHQKGYVHTRIVRQFMGFTDDENRHTNPVRFIDEKGNILYEQPMRYNIDSMYYPETIPIGKAYYNRNDSLVNEPMNFARQNTIPLEDLQQLLQSILFPASVPAKQRFKLTKKDYQFLWQYLSQYPSETPYPKYDTAVYYDSYVKFFFNNETHQMPNNVRVFNKVGWSYGFLTDASYIVDFAHNTEFMLAATIYVNKDDTLNDDQYEYETVGHPFLYQLGQTIYNYELHRPRPYPPNLSEFKMQYEHRDANDRRPSIKDADN</sequence>
<dbReference type="GO" id="GO:0008800">
    <property type="term" value="F:beta-lactamase activity"/>
    <property type="evidence" value="ECO:0007669"/>
    <property type="project" value="InterPro"/>
</dbReference>
<keyword evidence="3" id="KW-0378">Hydrolase</keyword>
<proteinExistence type="predicted"/>
<gene>
    <name evidence="3" type="ORF">FC093_01675</name>
</gene>
<accession>A0A4U3L903</accession>
<keyword evidence="4" id="KW-1185">Reference proteome</keyword>
<dbReference type="GO" id="GO:0030655">
    <property type="term" value="P:beta-lactam antibiotic catabolic process"/>
    <property type="evidence" value="ECO:0007669"/>
    <property type="project" value="InterPro"/>
</dbReference>
<dbReference type="Gene3D" id="3.40.710.10">
    <property type="entry name" value="DD-peptidase/beta-lactamase superfamily"/>
    <property type="match status" value="1"/>
</dbReference>
<evidence type="ECO:0000313" key="4">
    <source>
        <dbReference type="Proteomes" id="UP000305848"/>
    </source>
</evidence>
<organism evidence="3 4">
    <name type="scientific">Ilyomonas limi</name>
    <dbReference type="NCBI Taxonomy" id="2575867"/>
    <lineage>
        <taxon>Bacteria</taxon>
        <taxon>Pseudomonadati</taxon>
        <taxon>Bacteroidota</taxon>
        <taxon>Chitinophagia</taxon>
        <taxon>Chitinophagales</taxon>
        <taxon>Chitinophagaceae</taxon>
        <taxon>Ilyomonas</taxon>
    </lineage>
</organism>
<dbReference type="EMBL" id="SZQL01000001">
    <property type="protein sequence ID" value="TKK71758.1"/>
    <property type="molecule type" value="Genomic_DNA"/>
</dbReference>
<dbReference type="SUPFAM" id="SSF56601">
    <property type="entry name" value="beta-lactamase/transpeptidase-like"/>
    <property type="match status" value="1"/>
</dbReference>
<dbReference type="InterPro" id="IPR012338">
    <property type="entry name" value="Beta-lactam/transpept-like"/>
</dbReference>
<protein>
    <submittedName>
        <fullName evidence="3">Serine hydrolase</fullName>
    </submittedName>
</protein>
<feature type="chain" id="PRO_5020213491" evidence="1">
    <location>
        <begin position="19"/>
        <end position="429"/>
    </location>
</feature>
<evidence type="ECO:0000259" key="2">
    <source>
        <dbReference type="Pfam" id="PF13354"/>
    </source>
</evidence>
<evidence type="ECO:0000313" key="3">
    <source>
        <dbReference type="EMBL" id="TKK71758.1"/>
    </source>
</evidence>
<feature type="signal peptide" evidence="1">
    <location>
        <begin position="1"/>
        <end position="18"/>
    </location>
</feature>
<dbReference type="Pfam" id="PF13354">
    <property type="entry name" value="Beta-lactamase2"/>
    <property type="match status" value="1"/>
</dbReference>
<dbReference type="Proteomes" id="UP000305848">
    <property type="component" value="Unassembled WGS sequence"/>
</dbReference>